<dbReference type="KEGG" id="vg:54991121"/>
<proteinExistence type="predicted"/>
<dbReference type="RefSeq" id="YP_009800620.1">
    <property type="nucleotide sequence ID" value="NC_047956.1"/>
</dbReference>
<sequence length="88" mass="10374">MAHLNRKRNVNDEWIHSTFVNHASRDVEVDIYCSDFRLRVNFPYHREATLGVVHLIVIAEYLWRPGAQVELSFDHATQTFEYLEATRG</sequence>
<protein>
    <submittedName>
        <fullName evidence="1">Uncharacterized protein</fullName>
    </submittedName>
</protein>
<dbReference type="Proteomes" id="UP000247252">
    <property type="component" value="Segment"/>
</dbReference>
<reference evidence="1 2" key="1">
    <citation type="submission" date="2018-03" db="EMBL/GenBank/DDBJ databases">
        <title>Phage therapy in agriculture - a green tech approach to combat plant pathogenic bacteria.</title>
        <authorList>
            <person name="Carstens A.B."/>
            <person name="Djurhuus A.M."/>
            <person name="Hansen L.H."/>
        </authorList>
    </citation>
    <scope>NUCLEOTIDE SEQUENCE [LARGE SCALE GENOMIC DNA]</scope>
</reference>
<name>A0A2S1GMT0_9CAUD</name>
<organism evidence="1 2">
    <name type="scientific">Pseudomonas phage Achelous</name>
    <dbReference type="NCBI Taxonomy" id="2163982"/>
    <lineage>
        <taxon>Viruses</taxon>
        <taxon>Duplodnaviria</taxon>
        <taxon>Heunggongvirae</taxon>
        <taxon>Uroviricota</taxon>
        <taxon>Caudoviricetes</taxon>
        <taxon>Autographivirales</taxon>
        <taxon>Autosignataviridae</taxon>
        <taxon>Colwellvirinae</taxon>
        <taxon>Nerthusvirus</taxon>
        <taxon>Nerthusvirus achelous</taxon>
        <taxon>Uliginvirus achelous</taxon>
    </lineage>
</organism>
<evidence type="ECO:0000313" key="2">
    <source>
        <dbReference type="Proteomes" id="UP000247252"/>
    </source>
</evidence>
<keyword evidence="2" id="KW-1185">Reference proteome</keyword>
<dbReference type="EMBL" id="MH113814">
    <property type="protein sequence ID" value="AWD90702.1"/>
    <property type="molecule type" value="Genomic_DNA"/>
</dbReference>
<accession>A0A2S1GMT0</accession>
<evidence type="ECO:0000313" key="1">
    <source>
        <dbReference type="EMBL" id="AWD90702.1"/>
    </source>
</evidence>
<dbReference type="GeneID" id="54991121"/>